<geneLocation type="plasmid" evidence="1 2">
    <name>pPNAP01</name>
</geneLocation>
<evidence type="ECO:0000313" key="2">
    <source>
        <dbReference type="Proteomes" id="UP000000644"/>
    </source>
</evidence>
<evidence type="ECO:0000313" key="1">
    <source>
        <dbReference type="EMBL" id="ABM39697.1"/>
    </source>
</evidence>
<reference evidence="2" key="1">
    <citation type="journal article" date="2009" name="Environ. Microbiol.">
        <title>The genome of Polaromonas naphthalenivorans strain CJ2, isolated from coal tar-contaminated sediment, reveals physiological and metabolic versatility and evolution through extensive horizontal gene transfer.</title>
        <authorList>
            <person name="Yagi J.M."/>
            <person name="Sims D."/>
            <person name="Brettin T."/>
            <person name="Bruce D."/>
            <person name="Madsen E.L."/>
        </authorList>
    </citation>
    <scope>NUCLEOTIDE SEQUENCE [LARGE SCALE GENOMIC DNA]</scope>
    <source>
        <strain evidence="2">CJ2</strain>
        <plasmid evidence="2">Plasmid pPNAP01</plasmid>
    </source>
</reference>
<dbReference type="KEGG" id="pna:Pnap_4419"/>
<dbReference type="HOGENOM" id="CLU_2397120_0_0_4"/>
<protein>
    <submittedName>
        <fullName evidence="1">Uncharacterized protein</fullName>
    </submittedName>
</protein>
<dbReference type="EMBL" id="CP000530">
    <property type="protein sequence ID" value="ABM39697.1"/>
    <property type="molecule type" value="Genomic_DNA"/>
</dbReference>
<dbReference type="AlphaFoldDB" id="A1VVL9"/>
<keyword evidence="2" id="KW-1185">Reference proteome</keyword>
<organism evidence="1 2">
    <name type="scientific">Polaromonas naphthalenivorans (strain CJ2)</name>
    <dbReference type="NCBI Taxonomy" id="365044"/>
    <lineage>
        <taxon>Bacteria</taxon>
        <taxon>Pseudomonadati</taxon>
        <taxon>Pseudomonadota</taxon>
        <taxon>Betaproteobacteria</taxon>
        <taxon>Burkholderiales</taxon>
        <taxon>Comamonadaceae</taxon>
        <taxon>Polaromonas</taxon>
    </lineage>
</organism>
<name>A1VVL9_POLNA</name>
<gene>
    <name evidence="1" type="ordered locus">Pnap_4419</name>
</gene>
<keyword evidence="1" id="KW-0614">Plasmid</keyword>
<sequence>MAGACGRRQQSTRYKVQMSTQQEFLCSAMSELGMSRDAFCARLGCAGRTLDNWLLPNDSKDHRDMDGAVWTLVREMVAHEKSNQLKTSARKLP</sequence>
<proteinExistence type="predicted"/>
<accession>A1VVL9</accession>
<dbReference type="Proteomes" id="UP000000644">
    <property type="component" value="Plasmid pPNAP01"/>
</dbReference>